<keyword evidence="5" id="KW-0136">Cellulose degradation</keyword>
<dbReference type="RefSeq" id="WP_109747801.1">
    <property type="nucleotide sequence ID" value="NZ_JANKBI010000026.1"/>
</dbReference>
<gene>
    <name evidence="13" type="ORF">C7383_11348</name>
</gene>
<dbReference type="FunFam" id="3.20.20.80:FF:000004">
    <property type="entry name" value="Beta-glucosidase 6-phospho-beta-glucosidase"/>
    <property type="match status" value="1"/>
</dbReference>
<feature type="binding site" evidence="10">
    <location>
        <position position="17"/>
    </location>
    <ligand>
        <name>substrate</name>
    </ligand>
</feature>
<dbReference type="GO" id="GO:0008422">
    <property type="term" value="F:beta-glucosidase activity"/>
    <property type="evidence" value="ECO:0007669"/>
    <property type="project" value="UniProtKB-EC"/>
</dbReference>
<evidence type="ECO:0000256" key="1">
    <source>
        <dbReference type="ARBA" id="ARBA00000448"/>
    </source>
</evidence>
<proteinExistence type="inferred from homology"/>
<dbReference type="NCBIfam" id="TIGR03356">
    <property type="entry name" value="BGL"/>
    <property type="match status" value="1"/>
</dbReference>
<dbReference type="EMBL" id="QGGY01000013">
    <property type="protein sequence ID" value="PWJ73262.1"/>
    <property type="molecule type" value="Genomic_DNA"/>
</dbReference>
<sequence>MAFRKDFVWGAAASAYQIEGAAFEDGKGESIWDVFSHQPGKVFDGHTGDTACGHYHCMEKDVEMMADLGLKAYRFSVSWPRVLPQGIGDVNEAGMHFYERLVDMLLEHGITPYVTLYHWDMPYALYLRGGWMNPESPQWFAEYAALIGRRLKGKVKHFITFNEPQVFIGCSFIQTVHAPGVRMERRECLQMSHNVLLAHGRAVQALRAEVPGVQIGYAPTSNAAVPVSESLQDQEAARQAYFATPGGDDWVWSVAWWSDPVLLGKYPEDGMKILEKDMPHVGGDDMKLISQPIDFYGQNIYRGDPVRMGQDGRPEFLKHPAGGPKTAIGWHVNFDCLYWAVKFLNERYKKPIYITENGMSCHDWLSLDGKVHDSARIDYLHRHLLGLRRAAEEGIDIAGYFQWSLMDNFEWSQGYSDRFGLVYIDFATLERIPKDSYEWYRETIHMNGENL</sequence>
<evidence type="ECO:0000256" key="10">
    <source>
        <dbReference type="PIRSR" id="PIRSR617736-2"/>
    </source>
</evidence>
<dbReference type="PRINTS" id="PR00131">
    <property type="entry name" value="GLHYDRLASE1"/>
</dbReference>
<evidence type="ECO:0000256" key="5">
    <source>
        <dbReference type="ARBA" id="ARBA00023001"/>
    </source>
</evidence>
<dbReference type="GO" id="GO:0005829">
    <property type="term" value="C:cytosol"/>
    <property type="evidence" value="ECO:0007669"/>
    <property type="project" value="TreeGrafter"/>
</dbReference>
<evidence type="ECO:0000313" key="13">
    <source>
        <dbReference type="EMBL" id="PWJ73262.1"/>
    </source>
</evidence>
<comment type="similarity">
    <text evidence="2 12">Belongs to the glycosyl hydrolase 1 family.</text>
</comment>
<dbReference type="InterPro" id="IPR033132">
    <property type="entry name" value="GH_1_N_CS"/>
</dbReference>
<comment type="caution">
    <text evidence="13">The sequence shown here is derived from an EMBL/GenBank/DDBJ whole genome shotgun (WGS) entry which is preliminary data.</text>
</comment>
<dbReference type="PROSITE" id="PS00572">
    <property type="entry name" value="GLYCOSYL_HYDROL_F1_1"/>
    <property type="match status" value="1"/>
</dbReference>
<evidence type="ECO:0000256" key="3">
    <source>
        <dbReference type="ARBA" id="ARBA00012744"/>
    </source>
</evidence>
<evidence type="ECO:0000313" key="14">
    <source>
        <dbReference type="Proteomes" id="UP000245412"/>
    </source>
</evidence>
<dbReference type="PANTHER" id="PTHR10353:SF36">
    <property type="entry name" value="LP05116P"/>
    <property type="match status" value="1"/>
</dbReference>
<dbReference type="InterPro" id="IPR018120">
    <property type="entry name" value="Glyco_hydro_1_AS"/>
</dbReference>
<keyword evidence="7 12" id="KW-0326">Glycosidase</keyword>
<dbReference type="AlphaFoldDB" id="A0AB73T086"/>
<keyword evidence="8" id="KW-0624">Polysaccharide degradation</keyword>
<keyword evidence="4 12" id="KW-0378">Hydrolase</keyword>
<accession>A0AB73T086</accession>
<evidence type="ECO:0000256" key="6">
    <source>
        <dbReference type="ARBA" id="ARBA00023277"/>
    </source>
</evidence>
<protein>
    <recommendedName>
        <fullName evidence="3 12">Beta-glucosidase</fullName>
        <ecNumber evidence="3 12">3.2.1.21</ecNumber>
    </recommendedName>
</protein>
<dbReference type="Gene3D" id="3.20.20.80">
    <property type="entry name" value="Glycosidases"/>
    <property type="match status" value="1"/>
</dbReference>
<dbReference type="Pfam" id="PF00232">
    <property type="entry name" value="Glyco_hydro_1"/>
    <property type="match status" value="1"/>
</dbReference>
<dbReference type="InterPro" id="IPR017736">
    <property type="entry name" value="Glyco_hydro_1_beta-glucosidase"/>
</dbReference>
<feature type="active site" description="Nucleophile" evidence="9 11">
    <location>
        <position position="356"/>
    </location>
</feature>
<evidence type="ECO:0000256" key="8">
    <source>
        <dbReference type="ARBA" id="ARBA00023326"/>
    </source>
</evidence>
<dbReference type="PANTHER" id="PTHR10353">
    <property type="entry name" value="GLYCOSYL HYDROLASE"/>
    <property type="match status" value="1"/>
</dbReference>
<dbReference type="EC" id="3.2.1.21" evidence="3 12"/>
<feature type="binding site" evidence="10">
    <location>
        <position position="301"/>
    </location>
    <ligand>
        <name>substrate</name>
    </ligand>
</feature>
<name>A0AB73T086_9FIRM</name>
<evidence type="ECO:0000256" key="11">
    <source>
        <dbReference type="PROSITE-ProRule" id="PRU10055"/>
    </source>
</evidence>
<keyword evidence="14" id="KW-1185">Reference proteome</keyword>
<dbReference type="InterPro" id="IPR001360">
    <property type="entry name" value="Glyco_hydro_1"/>
</dbReference>
<evidence type="ECO:0000256" key="4">
    <source>
        <dbReference type="ARBA" id="ARBA00022801"/>
    </source>
</evidence>
<feature type="binding site" evidence="10">
    <location>
        <position position="162"/>
    </location>
    <ligand>
        <name>substrate</name>
    </ligand>
</feature>
<feature type="binding site" evidence="10">
    <location>
        <position position="403"/>
    </location>
    <ligand>
        <name>substrate</name>
    </ligand>
</feature>
<reference evidence="13 14" key="1">
    <citation type="submission" date="2018-05" db="EMBL/GenBank/DDBJ databases">
        <authorList>
            <person name="Goeker M."/>
            <person name="Huntemann M."/>
            <person name="Clum A."/>
            <person name="Pillay M."/>
            <person name="Palaniappan K."/>
            <person name="Varghese N."/>
            <person name="Mikhailova N."/>
            <person name="Stamatis D."/>
            <person name="Reddy T."/>
            <person name="Daum C."/>
            <person name="Shapiro N."/>
            <person name="Ivanova N."/>
            <person name="Kyrpides N."/>
            <person name="Woyke T."/>
        </authorList>
    </citation>
    <scope>NUCLEOTIDE SEQUENCE [LARGE SCALE GENOMIC DNA]</scope>
    <source>
        <strain evidence="13 14">DSM 26524</strain>
    </source>
</reference>
<dbReference type="SUPFAM" id="SSF51445">
    <property type="entry name" value="(Trans)glycosidases"/>
    <property type="match status" value="1"/>
</dbReference>
<keyword evidence="6" id="KW-0119">Carbohydrate metabolism</keyword>
<dbReference type="PROSITE" id="PS00653">
    <property type="entry name" value="GLYCOSYL_HYDROL_F1_2"/>
    <property type="match status" value="1"/>
</dbReference>
<comment type="catalytic activity">
    <reaction evidence="1 12">
        <text>Hydrolysis of terminal, non-reducing beta-D-glucosyl residues with release of beta-D-glucose.</text>
        <dbReference type="EC" id="3.2.1.21"/>
    </reaction>
</comment>
<dbReference type="InterPro" id="IPR017853">
    <property type="entry name" value="GH"/>
</dbReference>
<dbReference type="GO" id="GO:0030245">
    <property type="term" value="P:cellulose catabolic process"/>
    <property type="evidence" value="ECO:0007669"/>
    <property type="project" value="UniProtKB-KW"/>
</dbReference>
<dbReference type="Proteomes" id="UP000245412">
    <property type="component" value="Unassembled WGS sequence"/>
</dbReference>
<evidence type="ECO:0000256" key="12">
    <source>
        <dbReference type="RuleBase" id="RU361175"/>
    </source>
</evidence>
<feature type="binding site" evidence="10">
    <location>
        <position position="118"/>
    </location>
    <ligand>
        <name>substrate</name>
    </ligand>
</feature>
<evidence type="ECO:0000256" key="7">
    <source>
        <dbReference type="ARBA" id="ARBA00023295"/>
    </source>
</evidence>
<feature type="binding site" evidence="10">
    <location>
        <begin position="410"/>
        <end position="411"/>
    </location>
    <ligand>
        <name>substrate</name>
    </ligand>
</feature>
<organism evidence="13 14">
    <name type="scientific">Murimonas intestini</name>
    <dbReference type="NCBI Taxonomy" id="1337051"/>
    <lineage>
        <taxon>Bacteria</taxon>
        <taxon>Bacillati</taxon>
        <taxon>Bacillota</taxon>
        <taxon>Clostridia</taxon>
        <taxon>Lachnospirales</taxon>
        <taxon>Lachnospiraceae</taxon>
        <taxon>Murimonas</taxon>
    </lineage>
</organism>
<evidence type="ECO:0000256" key="2">
    <source>
        <dbReference type="ARBA" id="ARBA00010838"/>
    </source>
</evidence>
<feature type="active site" description="Proton donor" evidence="9">
    <location>
        <position position="163"/>
    </location>
</feature>
<evidence type="ECO:0000256" key="9">
    <source>
        <dbReference type="PIRSR" id="PIRSR617736-1"/>
    </source>
</evidence>